<dbReference type="PRINTS" id="PR00422">
    <property type="entry name" value="TRANSFERRIN"/>
</dbReference>
<dbReference type="InterPro" id="IPR003591">
    <property type="entry name" value="Leu-rich_rpt_typical-subtyp"/>
</dbReference>
<dbReference type="FunFam" id="3.40.190.10:FF:000108">
    <property type="entry name" value="melanotransferrin"/>
    <property type="match status" value="2"/>
</dbReference>
<keyword evidence="8 20" id="KW-0732">Signal</keyword>
<keyword evidence="7" id="KW-0479">Metal-binding</keyword>
<dbReference type="GO" id="GO:0098552">
    <property type="term" value="C:side of membrane"/>
    <property type="evidence" value="ECO:0007669"/>
    <property type="project" value="UniProtKB-KW"/>
</dbReference>
<evidence type="ECO:0000256" key="10">
    <source>
        <dbReference type="ARBA" id="ARBA00022833"/>
    </source>
</evidence>
<evidence type="ECO:0000313" key="23">
    <source>
        <dbReference type="Proteomes" id="UP000824219"/>
    </source>
</evidence>
<evidence type="ECO:0000259" key="21">
    <source>
        <dbReference type="PROSITE" id="PS51408"/>
    </source>
</evidence>
<evidence type="ECO:0000256" key="20">
    <source>
        <dbReference type="SAM" id="SignalP"/>
    </source>
</evidence>
<dbReference type="Proteomes" id="UP000824219">
    <property type="component" value="Linkage Group LG11"/>
</dbReference>
<accession>A0A9D3NQF5</accession>
<dbReference type="InterPro" id="IPR001611">
    <property type="entry name" value="Leu-rich_rpt"/>
</dbReference>
<evidence type="ECO:0000256" key="12">
    <source>
        <dbReference type="ARBA" id="ARBA00023065"/>
    </source>
</evidence>
<dbReference type="Gene3D" id="3.40.190.10">
    <property type="entry name" value="Periplasmic binding protein-like II"/>
    <property type="match status" value="4"/>
</dbReference>
<evidence type="ECO:0000256" key="15">
    <source>
        <dbReference type="ARBA" id="ARBA00023180"/>
    </source>
</evidence>
<dbReference type="FunFam" id="3.80.10.10:FF:000116">
    <property type="entry name" value="Leucine-rich repeat-containing protein 40"/>
    <property type="match status" value="1"/>
</dbReference>
<keyword evidence="4" id="KW-0410">Iron transport</keyword>
<evidence type="ECO:0000256" key="18">
    <source>
        <dbReference type="ARBA" id="ARBA00071450"/>
    </source>
</evidence>
<dbReference type="PANTHER" id="PTHR11485:SF21">
    <property type="entry name" value="MELANOTRANSFERRIN"/>
    <property type="match status" value="1"/>
</dbReference>
<evidence type="ECO:0000256" key="1">
    <source>
        <dbReference type="ARBA" id="ARBA00004609"/>
    </source>
</evidence>
<proteinExistence type="predicted"/>
<dbReference type="InterPro" id="IPR018195">
    <property type="entry name" value="Transferrin_Fe_BS"/>
</dbReference>
<comment type="caution">
    <text evidence="22">The sequence shown here is derived from an EMBL/GenBank/DDBJ whole genome shotgun (WGS) entry which is preliminary data.</text>
</comment>
<dbReference type="GO" id="GO:0006826">
    <property type="term" value="P:iron ion transport"/>
    <property type="evidence" value="ECO:0007669"/>
    <property type="project" value="UniProtKB-KW"/>
</dbReference>
<keyword evidence="3" id="KW-1003">Cell membrane</keyword>
<evidence type="ECO:0000256" key="6">
    <source>
        <dbReference type="ARBA" id="ARBA00022622"/>
    </source>
</evidence>
<dbReference type="PROSITE" id="PS51408">
    <property type="entry name" value="TRANSFERRIN_LIKE_4"/>
    <property type="match status" value="2"/>
</dbReference>
<evidence type="ECO:0000256" key="9">
    <source>
        <dbReference type="ARBA" id="ARBA00022737"/>
    </source>
</evidence>
<dbReference type="GO" id="GO:0005615">
    <property type="term" value="C:extracellular space"/>
    <property type="evidence" value="ECO:0007669"/>
    <property type="project" value="TreeGrafter"/>
</dbReference>
<dbReference type="FunFam" id="3.80.10.10:FF:000206">
    <property type="entry name" value="leucine-rich repeat-containing protein 40"/>
    <property type="match status" value="1"/>
</dbReference>
<dbReference type="GO" id="GO:0005769">
    <property type="term" value="C:early endosome"/>
    <property type="evidence" value="ECO:0007669"/>
    <property type="project" value="TreeGrafter"/>
</dbReference>
<comment type="subcellular location">
    <subcellularLocation>
        <location evidence="1">Cell membrane</location>
        <topology evidence="1">Lipid-anchor</topology>
        <topology evidence="1">GPI-anchor</topology>
    </subcellularLocation>
</comment>
<evidence type="ECO:0000256" key="7">
    <source>
        <dbReference type="ARBA" id="ARBA00022723"/>
    </source>
</evidence>
<dbReference type="SUPFAM" id="SSF52058">
    <property type="entry name" value="L domain-like"/>
    <property type="match status" value="2"/>
</dbReference>
<dbReference type="SMART" id="SM00094">
    <property type="entry name" value="TR_FER"/>
    <property type="match status" value="2"/>
</dbReference>
<reference evidence="22 23" key="1">
    <citation type="submission" date="2021-06" db="EMBL/GenBank/DDBJ databases">
        <title>Chromosome-level genome assembly of the red-tail catfish (Hemibagrus wyckioides).</title>
        <authorList>
            <person name="Shao F."/>
        </authorList>
    </citation>
    <scope>NUCLEOTIDE SEQUENCE [LARGE SCALE GENOMIC DNA]</scope>
    <source>
        <strain evidence="22">EC202008001</strain>
        <tissue evidence="22">Blood</tissue>
    </source>
</reference>
<evidence type="ECO:0000256" key="19">
    <source>
        <dbReference type="ARBA" id="ARBA00072985"/>
    </source>
</evidence>
<evidence type="ECO:0000256" key="16">
    <source>
        <dbReference type="ARBA" id="ARBA00023288"/>
    </source>
</evidence>
<dbReference type="PANTHER" id="PTHR11485">
    <property type="entry name" value="TRANSFERRIN"/>
    <property type="match status" value="1"/>
</dbReference>
<evidence type="ECO:0000256" key="13">
    <source>
        <dbReference type="ARBA" id="ARBA00023136"/>
    </source>
</evidence>
<dbReference type="SMART" id="SM00369">
    <property type="entry name" value="LRR_TYP"/>
    <property type="match status" value="14"/>
</dbReference>
<dbReference type="Pfam" id="PF13855">
    <property type="entry name" value="LRR_8"/>
    <property type="match status" value="3"/>
</dbReference>
<evidence type="ECO:0000256" key="8">
    <source>
        <dbReference type="ARBA" id="ARBA00022729"/>
    </source>
</evidence>
<evidence type="ECO:0000256" key="5">
    <source>
        <dbReference type="ARBA" id="ARBA00022614"/>
    </source>
</evidence>
<name>A0A9D3NQF5_9TELE</name>
<keyword evidence="14" id="KW-1015">Disulfide bond</keyword>
<dbReference type="EMBL" id="JAHKSW010000011">
    <property type="protein sequence ID" value="KAG7326427.1"/>
    <property type="molecule type" value="Genomic_DNA"/>
</dbReference>
<evidence type="ECO:0000256" key="4">
    <source>
        <dbReference type="ARBA" id="ARBA00022496"/>
    </source>
</evidence>
<keyword evidence="10" id="KW-0862">Zinc</keyword>
<keyword evidence="5" id="KW-0433">Leucine-rich repeat</keyword>
<keyword evidence="15" id="KW-0325">Glycoprotein</keyword>
<dbReference type="OrthoDB" id="9981115at2759"/>
<evidence type="ECO:0000256" key="14">
    <source>
        <dbReference type="ARBA" id="ARBA00023157"/>
    </source>
</evidence>
<evidence type="ECO:0000256" key="11">
    <source>
        <dbReference type="ARBA" id="ARBA00023004"/>
    </source>
</evidence>
<feature type="domain" description="Transferrin-like" evidence="21">
    <location>
        <begin position="23"/>
        <end position="350"/>
    </location>
</feature>
<keyword evidence="13" id="KW-0472">Membrane</keyword>
<dbReference type="Gene3D" id="3.80.10.10">
    <property type="entry name" value="Ribonuclease Inhibitor"/>
    <property type="match status" value="4"/>
</dbReference>
<keyword evidence="9" id="KW-0677">Repeat</keyword>
<keyword evidence="6" id="KW-0336">GPI-anchor</keyword>
<dbReference type="PROSITE" id="PS00207">
    <property type="entry name" value="TRANSFERRIN_LIKE_3"/>
    <property type="match status" value="1"/>
</dbReference>
<dbReference type="GO" id="GO:0046872">
    <property type="term" value="F:metal ion binding"/>
    <property type="evidence" value="ECO:0007669"/>
    <property type="project" value="UniProtKB-KW"/>
</dbReference>
<dbReference type="InterPro" id="IPR001156">
    <property type="entry name" value="Transferrin-like_dom"/>
</dbReference>
<keyword evidence="16" id="KW-0449">Lipoprotein</keyword>
<evidence type="ECO:0000313" key="22">
    <source>
        <dbReference type="EMBL" id="KAG7326427.1"/>
    </source>
</evidence>
<protein>
    <recommendedName>
        <fullName evidence="18">Leucine-rich repeat-containing protein 40</fullName>
    </recommendedName>
    <alternativeName>
        <fullName evidence="19">Melanotransferrin</fullName>
    </alternativeName>
</protein>
<dbReference type="Pfam" id="PF00405">
    <property type="entry name" value="Transferrin"/>
    <property type="match status" value="2"/>
</dbReference>
<dbReference type="GO" id="GO:0005886">
    <property type="term" value="C:plasma membrane"/>
    <property type="evidence" value="ECO:0007669"/>
    <property type="project" value="UniProtKB-SubCell"/>
</dbReference>
<dbReference type="InterPro" id="IPR032675">
    <property type="entry name" value="LRR_dom_sf"/>
</dbReference>
<dbReference type="FunFam" id="3.80.10.10:FF:000193">
    <property type="entry name" value="Leucine-rich repeat-containing protein 40"/>
    <property type="match status" value="1"/>
</dbReference>
<keyword evidence="11" id="KW-0408">Iron</keyword>
<comment type="function">
    <text evidence="17">Involved in iron cellular uptake. Seems to be internalized and then recycled back to the cell membrane. Binds a single atom of iron per subunit. Could also bind zinc.</text>
</comment>
<dbReference type="PROSITE" id="PS00206">
    <property type="entry name" value="TRANSFERRIN_LIKE_2"/>
    <property type="match status" value="2"/>
</dbReference>
<evidence type="ECO:0000256" key="17">
    <source>
        <dbReference type="ARBA" id="ARBA00054140"/>
    </source>
</evidence>
<sequence length="1327" mass="145419">MGVWTALSALLFITHSVCSQTSIRWCTISQQELGKCNAMETAFSSVAIRPTLRCVAATSVTDCAQKLMANEVDAFSTSAKDIYEIAKTATFKIAAAESSSDGEGTVYYAVAVVKKTNPHININNLKGKKSCHTGMGRTAGWNMPIGFLIDSGRMSVMACNVTQGVAEFFNASCIPGATGLAPSLCQLCAGDVSGGNKCEPNNNEKYYSYNGAFRCLVENAGDVAFVKHTTVGDNTDGKGDTWTQGLKSTDFDLLCPDGSRSPVSEYRRCHLARVPSRGIVAHSDTDSAVIYNMLREGLQKSGFSIFSSVAFHGENLLFSDSSTKFIPAGSDEYIHWIGEKYNNILKAMDCSSSDVPETLTWCVLSDGEQRKCEDMALAFKNKGLIPNIQCLYGTSNEDCMEKIQYKKADAITLDGGYIYTAGKTYGLVPAVGESYTGDTDGSSYYAVAVLKRSNNDIRTVSDLRGRTSCHTGYGRTAGWNIPLGLLIEKGLIRPQKCQAAQAAGEFFKASCVPGANEPGFPSNLCAQCIGDARGQNKCVKGQDLYDGYNGAFRCLVQGGGEVAFVKHSTVFQNTDGNGTDPWTLNLNSKDFQLLCSQDSRADVLQYKQCNLARVPSHAVMVHPDTNPHIIFGLLDKAQQFYGVNTNSDFKMFDSSRYDGSDLIFKDSTVSVIGVGEKKNYEDWLGKSYVEALLAMECTYSSAVVSSASVLLVTSLAVIISLLAVSKDVKVQRGAVADPRAGFRQDTPECPVPAGLLKTARKSGQLNLSGRGLSEVPQSVWRINVDPPEEAKQNLSFSASERWWEQTDLTKLLLSSNKLQTISEDIKLLPALVVLDIHDNQLTSLPAAIGELEQLQKLILSHNKLAELPTELWSLTNLRCLHLQQNLLEQLPTDLGQLCHLEDLDVSSNKLMAIPDSLADLSNLVKLNLSFNNLKSLPPAISGMKNLRMLDCSRNQLESVPPVLAQMASLEQLYLRHNKLRFLPELPSCKTLKELHCGNNQIEVLEADHLKHLSALSVLELRDNKVKILPEEITLLQGLERLDLTNNDLSSVPCGLGTLPKLKSLALEGNPLRTIRRDILTKGTSELLKYLRSRIQEQPDGNAKEEPKTAMTLPSQAKINVHAIKTLKTLDYSEKQDASIPDEVFDAVSNSPVVNINFSKNQLTAVPPRIVELRDTLADINLGFNKLSTIPLEFSKLQQLVHIDFRNNLLTSLPVELEALTKLRGIILSFNKFKCFPDVLYRILTLETILISNNQVGAIDPVRLKLLDRLSTLDLQNNDIMQVPPELGNCTSLRALMLDGNPFRNPRAAIVAKGTDAILEYLRSRIPT</sequence>
<dbReference type="SMART" id="SM00364">
    <property type="entry name" value="LRR_BAC"/>
    <property type="match status" value="7"/>
</dbReference>
<evidence type="ECO:0000256" key="3">
    <source>
        <dbReference type="ARBA" id="ARBA00022475"/>
    </source>
</evidence>
<dbReference type="SUPFAM" id="SSF53850">
    <property type="entry name" value="Periplasmic binding protein-like II"/>
    <property type="match status" value="2"/>
</dbReference>
<dbReference type="FunFam" id="3.80.10.10:FF:000265">
    <property type="entry name" value="Leucine-rich repeat-containing protein 40"/>
    <property type="match status" value="1"/>
</dbReference>
<gene>
    <name evidence="22" type="ORF">KOW79_009828</name>
</gene>
<dbReference type="CDD" id="cd13529">
    <property type="entry name" value="PBP2_transferrin"/>
    <property type="match status" value="2"/>
</dbReference>
<feature type="signal peptide" evidence="20">
    <location>
        <begin position="1"/>
        <end position="19"/>
    </location>
</feature>
<keyword evidence="23" id="KW-1185">Reference proteome</keyword>
<organism evidence="22 23">
    <name type="scientific">Hemibagrus wyckioides</name>
    <dbReference type="NCBI Taxonomy" id="337641"/>
    <lineage>
        <taxon>Eukaryota</taxon>
        <taxon>Metazoa</taxon>
        <taxon>Chordata</taxon>
        <taxon>Craniata</taxon>
        <taxon>Vertebrata</taxon>
        <taxon>Euteleostomi</taxon>
        <taxon>Actinopterygii</taxon>
        <taxon>Neopterygii</taxon>
        <taxon>Teleostei</taxon>
        <taxon>Ostariophysi</taxon>
        <taxon>Siluriformes</taxon>
        <taxon>Bagridae</taxon>
        <taxon>Hemibagrus</taxon>
    </lineage>
</organism>
<feature type="chain" id="PRO_5038822463" description="Leucine-rich repeat-containing protein 40" evidence="20">
    <location>
        <begin position="20"/>
        <end position="1327"/>
    </location>
</feature>
<keyword evidence="12" id="KW-0406">Ion transport</keyword>
<dbReference type="GO" id="GO:0055037">
    <property type="term" value="C:recycling endosome"/>
    <property type="evidence" value="ECO:0007669"/>
    <property type="project" value="TreeGrafter"/>
</dbReference>
<keyword evidence="2" id="KW-0813">Transport</keyword>
<dbReference type="PROSITE" id="PS51450">
    <property type="entry name" value="LRR"/>
    <property type="match status" value="5"/>
</dbReference>
<evidence type="ECO:0000256" key="2">
    <source>
        <dbReference type="ARBA" id="ARBA00022448"/>
    </source>
</evidence>
<feature type="domain" description="Transferrin-like" evidence="21">
    <location>
        <begin position="359"/>
        <end position="697"/>
    </location>
</feature>